<reference evidence="1 2" key="1">
    <citation type="journal article" date="2014" name="Appl. Environ. Microbiol.">
        <title>Insights into the Microbial Degradation of Rubber and Gutta-Percha by Analysis of the Complete Genome of Nocardia nova SH22a.</title>
        <authorList>
            <person name="Luo Q."/>
            <person name="Hiessl S."/>
            <person name="Poehlein A."/>
            <person name="Daniel R."/>
            <person name="Steinbuchel A."/>
        </authorList>
    </citation>
    <scope>NUCLEOTIDE SEQUENCE [LARGE SCALE GENOMIC DNA]</scope>
    <source>
        <strain evidence="1">SH22a</strain>
    </source>
</reference>
<dbReference type="Proteomes" id="UP000019150">
    <property type="component" value="Chromosome"/>
</dbReference>
<dbReference type="eggNOG" id="ENOG5032H59">
    <property type="taxonomic scope" value="Bacteria"/>
</dbReference>
<sequence length="357" mass="38916">MTAVAARSAGDFLTGLARELGIGCSPEAVRSVLLSACGGRLDVRGRDGARASGITSSGIPFEASVTGGRGQHSPIIRYLTETTTWEPDFTVRLRAYLATVAELVRRLPGGDDAVTDLLHSFVNTVYPDPAAIEPGRRLAMWFGIVHHPAEPDRLAGLKVYLSPAARADVVDAVRRRWPGFDGLSPVAQNDELFRWAGLAIEVDSRATVKYKIYLKARTTNVGVPMKMARHFGEAAWEALAELARCGADAADLHNDQYFVCCTRDADGHPSYTISVMTRRDTDPTDLIHELAFRHHGSTAAVDAMARAARSCRATWRYSAYGLGFSPDYGIDKLNVYGMPTWENAPEPAELRTSRPLV</sequence>
<dbReference type="PATRIC" id="fig|1415166.3.peg.1101"/>
<protein>
    <recommendedName>
        <fullName evidence="3">Aromatic prenyltransferase, DMATS type</fullName>
    </recommendedName>
</protein>
<dbReference type="KEGG" id="nno:NONO_c10860"/>
<dbReference type="AlphaFoldDB" id="W5TA99"/>
<gene>
    <name evidence="1" type="ORF">NONO_c10860</name>
</gene>
<name>W5TA99_9NOCA</name>
<dbReference type="HOGENOM" id="CLU_775754_0_0_11"/>
<dbReference type="EMBL" id="CP006850">
    <property type="protein sequence ID" value="AHH15893.1"/>
    <property type="molecule type" value="Genomic_DNA"/>
</dbReference>
<keyword evidence="2" id="KW-1185">Reference proteome</keyword>
<evidence type="ECO:0008006" key="3">
    <source>
        <dbReference type="Google" id="ProtNLM"/>
    </source>
</evidence>
<dbReference type="STRING" id="1415166.NONO_c10860"/>
<evidence type="ECO:0000313" key="1">
    <source>
        <dbReference type="EMBL" id="AHH15893.1"/>
    </source>
</evidence>
<accession>W5TA99</accession>
<proteinExistence type="predicted"/>
<organism evidence="1 2">
    <name type="scientific">Nocardia nova SH22a</name>
    <dbReference type="NCBI Taxonomy" id="1415166"/>
    <lineage>
        <taxon>Bacteria</taxon>
        <taxon>Bacillati</taxon>
        <taxon>Actinomycetota</taxon>
        <taxon>Actinomycetes</taxon>
        <taxon>Mycobacteriales</taxon>
        <taxon>Nocardiaceae</taxon>
        <taxon>Nocardia</taxon>
    </lineage>
</organism>
<evidence type="ECO:0000313" key="2">
    <source>
        <dbReference type="Proteomes" id="UP000019150"/>
    </source>
</evidence>